<evidence type="ECO:0000259" key="7">
    <source>
        <dbReference type="Pfam" id="PF00155"/>
    </source>
</evidence>
<evidence type="ECO:0000256" key="4">
    <source>
        <dbReference type="ARBA" id="ARBA00022679"/>
    </source>
</evidence>
<dbReference type="Gene3D" id="3.40.640.10">
    <property type="entry name" value="Type I PLP-dependent aspartate aminotransferase-like (Major domain)"/>
    <property type="match status" value="1"/>
</dbReference>
<dbReference type="PANTHER" id="PTHR46383">
    <property type="entry name" value="ASPARTATE AMINOTRANSFERASE"/>
    <property type="match status" value="1"/>
</dbReference>
<name>A0A3S9H974_9LACT</name>
<gene>
    <name evidence="8" type="ORF">EJN90_03945</name>
</gene>
<dbReference type="InterPro" id="IPR015422">
    <property type="entry name" value="PyrdxlP-dep_Trfase_small"/>
</dbReference>
<dbReference type="InterPro" id="IPR015424">
    <property type="entry name" value="PyrdxlP-dep_Trfase"/>
</dbReference>
<dbReference type="RefSeq" id="WP_126108971.1">
    <property type="nucleotide sequence ID" value="NZ_CP034465.1"/>
</dbReference>
<dbReference type="PANTHER" id="PTHR46383:SF1">
    <property type="entry name" value="ASPARTATE AMINOTRANSFERASE"/>
    <property type="match status" value="1"/>
</dbReference>
<dbReference type="SUPFAM" id="SSF53383">
    <property type="entry name" value="PLP-dependent transferases"/>
    <property type="match status" value="1"/>
</dbReference>
<evidence type="ECO:0000256" key="1">
    <source>
        <dbReference type="ARBA" id="ARBA00001933"/>
    </source>
</evidence>
<dbReference type="PROSITE" id="PS00105">
    <property type="entry name" value="AA_TRANSFER_CLASS_1"/>
    <property type="match status" value="1"/>
</dbReference>
<dbReference type="OrthoDB" id="9802328at2"/>
<comment type="similarity">
    <text evidence="2 6">Belongs to the class-I pyridoxal-phosphate-dependent aminotransferase family.</text>
</comment>
<dbReference type="Pfam" id="PF00155">
    <property type="entry name" value="Aminotran_1_2"/>
    <property type="match status" value="1"/>
</dbReference>
<comment type="cofactor">
    <cofactor evidence="1 6">
        <name>pyridoxal 5'-phosphate</name>
        <dbReference type="ChEBI" id="CHEBI:597326"/>
    </cofactor>
</comment>
<sequence>MYHWSILSQQYPASSIRKMAKLARQFDDTIMLTMGEPNFETPDFIKQAGINAIKENRTHYGPNVGEEAFQQAVADKYKVLTKSSFSPNEVMASFGATEGILLVMMSILNAGDEVLIANPHYPNYLGQIMGLGAKVVQVPVYEGNQFKIQAEDIEAAITERTKLLIINSPNNPMGSILTQEEMEEIAAVADKYKVTILSDEVYESIMYDGQKHFSLFQIPGAKENHFVVNSFSKTYAMTGWRVGYVVGNAAAIERMAEFREGVGFCVPPFIQDAAAEALKSDQSIVKEYLKAYDRRRHVIVDGLNKISGFHCLKTEGAFYAFPNIQAFGKSSQDFALELLEETHVAMTPGSAFGSMGEGYLRISFAQSEEVLQEAVERIHQYVSETYPNIK</sequence>
<keyword evidence="4 6" id="KW-0808">Transferase</keyword>
<evidence type="ECO:0000313" key="8">
    <source>
        <dbReference type="EMBL" id="AZP03889.1"/>
    </source>
</evidence>
<reference evidence="9" key="1">
    <citation type="submission" date="2018-12" db="EMBL/GenBank/DDBJ databases">
        <title>Complete genome sequencing of Jeotgalibaca sp. H21T32.</title>
        <authorList>
            <person name="Bae J.-W."/>
            <person name="Lee S.-Y."/>
        </authorList>
    </citation>
    <scope>NUCLEOTIDE SEQUENCE [LARGE SCALE GENOMIC DNA]</scope>
    <source>
        <strain evidence="9">H21T32</strain>
    </source>
</reference>
<evidence type="ECO:0000313" key="9">
    <source>
        <dbReference type="Proteomes" id="UP000273326"/>
    </source>
</evidence>
<dbReference type="EMBL" id="CP034465">
    <property type="protein sequence ID" value="AZP03889.1"/>
    <property type="molecule type" value="Genomic_DNA"/>
</dbReference>
<organism evidence="8 9">
    <name type="scientific">Jeotgalibaca ciconiae</name>
    <dbReference type="NCBI Taxonomy" id="2496265"/>
    <lineage>
        <taxon>Bacteria</taxon>
        <taxon>Bacillati</taxon>
        <taxon>Bacillota</taxon>
        <taxon>Bacilli</taxon>
        <taxon>Lactobacillales</taxon>
        <taxon>Carnobacteriaceae</taxon>
        <taxon>Jeotgalibaca</taxon>
    </lineage>
</organism>
<keyword evidence="3 6" id="KW-0032">Aminotransferase</keyword>
<dbReference type="InterPro" id="IPR004839">
    <property type="entry name" value="Aminotransferase_I/II_large"/>
</dbReference>
<evidence type="ECO:0000256" key="5">
    <source>
        <dbReference type="ARBA" id="ARBA00022898"/>
    </source>
</evidence>
<dbReference type="CDD" id="cd00609">
    <property type="entry name" value="AAT_like"/>
    <property type="match status" value="1"/>
</dbReference>
<keyword evidence="5" id="KW-0663">Pyridoxal phosphate</keyword>
<feature type="domain" description="Aminotransferase class I/classII large" evidence="7">
    <location>
        <begin position="28"/>
        <end position="378"/>
    </location>
</feature>
<accession>A0A3S9H974</accession>
<dbReference type="KEGG" id="jeh:EJN90_03945"/>
<protein>
    <recommendedName>
        <fullName evidence="6">Aminotransferase</fullName>
        <ecNumber evidence="6">2.6.1.-</ecNumber>
    </recommendedName>
</protein>
<evidence type="ECO:0000256" key="6">
    <source>
        <dbReference type="RuleBase" id="RU000481"/>
    </source>
</evidence>
<dbReference type="GO" id="GO:0030170">
    <property type="term" value="F:pyridoxal phosphate binding"/>
    <property type="evidence" value="ECO:0007669"/>
    <property type="project" value="InterPro"/>
</dbReference>
<dbReference type="Proteomes" id="UP000273326">
    <property type="component" value="Chromosome"/>
</dbReference>
<keyword evidence="9" id="KW-1185">Reference proteome</keyword>
<dbReference type="GO" id="GO:0008483">
    <property type="term" value="F:transaminase activity"/>
    <property type="evidence" value="ECO:0007669"/>
    <property type="project" value="UniProtKB-KW"/>
</dbReference>
<dbReference type="GO" id="GO:0006520">
    <property type="term" value="P:amino acid metabolic process"/>
    <property type="evidence" value="ECO:0007669"/>
    <property type="project" value="InterPro"/>
</dbReference>
<dbReference type="Gene3D" id="3.90.1150.10">
    <property type="entry name" value="Aspartate Aminotransferase, domain 1"/>
    <property type="match status" value="1"/>
</dbReference>
<dbReference type="InterPro" id="IPR004838">
    <property type="entry name" value="NHTrfase_class1_PyrdxlP-BS"/>
</dbReference>
<dbReference type="EC" id="2.6.1.-" evidence="6"/>
<dbReference type="InterPro" id="IPR015421">
    <property type="entry name" value="PyrdxlP-dep_Trfase_major"/>
</dbReference>
<proteinExistence type="inferred from homology"/>
<dbReference type="FunFam" id="3.40.640.10:FF:000033">
    <property type="entry name" value="Aspartate aminotransferase"/>
    <property type="match status" value="1"/>
</dbReference>
<dbReference type="AlphaFoldDB" id="A0A3S9H974"/>
<evidence type="ECO:0000256" key="2">
    <source>
        <dbReference type="ARBA" id="ARBA00007441"/>
    </source>
</evidence>
<dbReference type="InterPro" id="IPR050596">
    <property type="entry name" value="AspAT/PAT-like"/>
</dbReference>
<evidence type="ECO:0000256" key="3">
    <source>
        <dbReference type="ARBA" id="ARBA00022576"/>
    </source>
</evidence>